<dbReference type="PANTHER" id="PTHR14445:SF36">
    <property type="entry name" value="FI03272P-RELATED"/>
    <property type="match status" value="1"/>
</dbReference>
<feature type="compositionally biased region" description="Low complexity" evidence="1">
    <location>
        <begin position="852"/>
        <end position="865"/>
    </location>
</feature>
<dbReference type="Pfam" id="PF02213">
    <property type="entry name" value="GYF"/>
    <property type="match status" value="1"/>
</dbReference>
<dbReference type="Gene3D" id="3.30.1490.40">
    <property type="match status" value="1"/>
</dbReference>
<sequence>MPSNLPSSFASAAAGQNANRDSRVGRGDGRGASGGDWSRRDGRSANGTLTFRRSSTTPTGHASNPFPPHDNAVQPLGIDETPTVQLQNYELGPSRYTKDELLDMFRSQNPADDSSHLFMSGWNPTSLNGGGSRGWGKSGDNPVPQEPGACWDQNGDTAPMGLLDLSPEEKEAFLTEINSPLKPPSQNKDGHQGILNGRKSSVSHGAGNIFGVNSLSSATRPGTRRRETMESNPFSGSGLVSPTASGRYSREDSSAWLPRKSIELRESEPDDPDVDQASRENLARLSTSGLARGNTVGGGVSMSAIWPLSGQTTPGTGGFGNFSLPSSAVGDKRVGGAGSRLAHLIPKESHENSARSGDNQASSSQQSWRPRPRTATDPFGAEELSGSAVLGGSQDISVAGNPRVGRVGVLGTPIKGSTADFGMSGLSLGGQSGDNGPVSPSETNPYRSPPNDRHDQDQGDPSGTERFNATNQNEQHSTVGSVARGFGTVAFEGSDRSQTSSVGPKGYSLGSLSGWPATAGPSVGTPDRERPNLGNVFGNSLFSPVGDLQSPGLSNLSNVFGPAGTGGLATGNIGRGSKLGSLFPPAMQAQMQSHEHEHNLSDPMPDPRQGHPLGAIGRSNMSGPARDTDSPMRSSRGMFEELFPSSDAARSHGSFSAAEIPQPPGTAAGAQSFTPVSGGLAFGGAAQSGNEPPSAQVRQMVMPDRMRWVYLDPQGQVQGPFTGLEMNDWYKANFFTPDLRVKKVEDPEFEPLGQLIRRIGNSREPFLVPQIGIPHGLPAQGGPFTAAPNSGGVVPPLSGVFPSFGRTLTAEEQNNLERRKQEEQYLMAQQREFMLRQQAMTKFQIQGGPGLQHHSSAHSLQSQPSFGSMASPIGVPPQQSQQQPPLPIGSMPPGGYHELSAGAQLAMRAGPGNGDPFRSDDMAHLSPAERQVLATLQGGSAGNELAALQQRGFRPGDELRSGLPETDQLLDDPEGFRERLQEFEELRAQYEAERAAGTAGDLVTVDMALEAAAAYEISAAQLAASAAPSAKAGKTGRKKNVDDDALSLAQLVQKTQAAVAAASQPAEPDMPMPFPPPSTSTPLPAPTAQRVRSNLPEQYSRSQSGTPDAAHPPPLAPWAKDPSSEGQKGPGLKEIQKAEARKAAKAEEAAAVMRKAAIEQEAAMLREKERQASVAAGLPSTSTWGHGSPVSAATPWAKPGPAKGPAPGIQTVATPASKKTLAEIQREEQVRKQKAKDVAVHSSAPAITSKSYANLAGKPNQLPVSTSPSPAAVVGAGWATVGAGGKVKVPTGPAAQGRPLSSSNVQTPSVIAKPAPKTPAAVNNGNSRLEATNTAVEEFNKWVRRELSRGLTNVMDISEFQGDLEALPLDTGVIADAVYINSKTMDGRHFAEEYVRRKRLADKGIVEKQPPSDNAKSGGSSGGWSEVAKRSGSTQPKDNDGGSMQGAGFKVVPSRKKGKK</sequence>
<feature type="domain" description="GYF" evidence="2">
    <location>
        <begin position="705"/>
        <end position="753"/>
    </location>
</feature>
<feature type="compositionally biased region" description="Polar residues" evidence="1">
    <location>
        <begin position="1"/>
        <end position="19"/>
    </location>
</feature>
<feature type="compositionally biased region" description="Pro residues" evidence="1">
    <location>
        <begin position="1068"/>
        <end position="1085"/>
    </location>
</feature>
<dbReference type="Proteomes" id="UP000557566">
    <property type="component" value="Unassembled WGS sequence"/>
</dbReference>
<reference evidence="3 4" key="1">
    <citation type="journal article" date="2020" name="Genome Biol. Evol.">
        <title>A new high-quality draft genome assembly of the Chinese cordyceps Ophiocordyceps sinensis.</title>
        <authorList>
            <person name="Shu R."/>
            <person name="Zhang J."/>
            <person name="Meng Q."/>
            <person name="Zhang H."/>
            <person name="Zhou G."/>
            <person name="Li M."/>
            <person name="Wu P."/>
            <person name="Zhao Y."/>
            <person name="Chen C."/>
            <person name="Qin Q."/>
        </authorList>
    </citation>
    <scope>NUCLEOTIDE SEQUENCE [LARGE SCALE GENOMIC DNA]</scope>
    <source>
        <strain evidence="3 4">IOZ07</strain>
    </source>
</reference>
<feature type="region of interest" description="Disordered" evidence="1">
    <location>
        <begin position="1058"/>
        <end position="1150"/>
    </location>
</feature>
<dbReference type="EMBL" id="JAAVMX010000005">
    <property type="protein sequence ID" value="KAF4507763.1"/>
    <property type="molecule type" value="Genomic_DNA"/>
</dbReference>
<evidence type="ECO:0000313" key="3">
    <source>
        <dbReference type="EMBL" id="KAF4507763.1"/>
    </source>
</evidence>
<feature type="compositionally biased region" description="Polar residues" evidence="1">
    <location>
        <begin position="1090"/>
        <end position="1106"/>
    </location>
</feature>
<feature type="compositionally biased region" description="Polar residues" evidence="1">
    <location>
        <begin position="459"/>
        <end position="480"/>
    </location>
</feature>
<feature type="region of interest" description="Disordered" evidence="1">
    <location>
        <begin position="1"/>
        <end position="76"/>
    </location>
</feature>
<dbReference type="InterPro" id="IPR003169">
    <property type="entry name" value="GYF"/>
</dbReference>
<feature type="region of interest" description="Disordered" evidence="1">
    <location>
        <begin position="1402"/>
        <end position="1460"/>
    </location>
</feature>
<feature type="compositionally biased region" description="Polar residues" evidence="1">
    <location>
        <begin position="45"/>
        <end position="62"/>
    </location>
</feature>
<proteinExistence type="predicted"/>
<feature type="compositionally biased region" description="Polar residues" evidence="1">
    <location>
        <begin position="230"/>
        <end position="246"/>
    </location>
</feature>
<dbReference type="SUPFAM" id="SSF55277">
    <property type="entry name" value="GYF domain"/>
    <property type="match status" value="1"/>
</dbReference>
<protein>
    <recommendedName>
        <fullName evidence="2">GYF domain-containing protein</fullName>
    </recommendedName>
</protein>
<feature type="region of interest" description="Disordered" evidence="1">
    <location>
        <begin position="177"/>
        <end position="276"/>
    </location>
</feature>
<feature type="compositionally biased region" description="Basic and acidic residues" evidence="1">
    <location>
        <begin position="20"/>
        <end position="29"/>
    </location>
</feature>
<feature type="region of interest" description="Disordered" evidence="1">
    <location>
        <begin position="846"/>
        <end position="898"/>
    </location>
</feature>
<feature type="region of interest" description="Disordered" evidence="1">
    <location>
        <begin position="594"/>
        <end position="633"/>
    </location>
</feature>
<evidence type="ECO:0000259" key="2">
    <source>
        <dbReference type="PROSITE" id="PS50829"/>
    </source>
</evidence>
<feature type="region of interest" description="Disordered" evidence="1">
    <location>
        <begin position="1170"/>
        <end position="1216"/>
    </location>
</feature>
<keyword evidence="4" id="KW-1185">Reference proteome</keyword>
<feature type="compositionally biased region" description="Basic and acidic residues" evidence="1">
    <location>
        <begin position="1134"/>
        <end position="1148"/>
    </location>
</feature>
<dbReference type="InterPro" id="IPR035445">
    <property type="entry name" value="GYF-like_dom_sf"/>
</dbReference>
<evidence type="ECO:0000256" key="1">
    <source>
        <dbReference type="SAM" id="MobiDB-lite"/>
    </source>
</evidence>
<feature type="region of interest" description="Disordered" evidence="1">
    <location>
        <begin position="493"/>
        <end position="513"/>
    </location>
</feature>
<feature type="region of interest" description="Disordered" evidence="1">
    <location>
        <begin position="421"/>
        <end position="481"/>
    </location>
</feature>
<organism evidence="3 4">
    <name type="scientific">Ophiocordyceps sinensis</name>
    <dbReference type="NCBI Taxonomy" id="72228"/>
    <lineage>
        <taxon>Eukaryota</taxon>
        <taxon>Fungi</taxon>
        <taxon>Dikarya</taxon>
        <taxon>Ascomycota</taxon>
        <taxon>Pezizomycotina</taxon>
        <taxon>Sordariomycetes</taxon>
        <taxon>Hypocreomycetidae</taxon>
        <taxon>Hypocreales</taxon>
        <taxon>Ophiocordycipitaceae</taxon>
        <taxon>Ophiocordyceps</taxon>
    </lineage>
</organism>
<feature type="compositionally biased region" description="Low complexity" evidence="1">
    <location>
        <begin position="1192"/>
        <end position="1208"/>
    </location>
</feature>
<gene>
    <name evidence="3" type="ORF">G6O67_004226</name>
</gene>
<evidence type="ECO:0000313" key="4">
    <source>
        <dbReference type="Proteomes" id="UP000557566"/>
    </source>
</evidence>
<dbReference type="InterPro" id="IPR051640">
    <property type="entry name" value="GRB10-interact_GYF"/>
</dbReference>
<dbReference type="OrthoDB" id="48509at2759"/>
<dbReference type="PANTHER" id="PTHR14445">
    <property type="entry name" value="GRB10 INTERACTING GYF PROTEIN"/>
    <property type="match status" value="1"/>
</dbReference>
<dbReference type="PROSITE" id="PS50829">
    <property type="entry name" value="GYF"/>
    <property type="match status" value="1"/>
</dbReference>
<dbReference type="SMART" id="SM00444">
    <property type="entry name" value="GYF"/>
    <property type="match status" value="1"/>
</dbReference>
<dbReference type="CDD" id="cd00072">
    <property type="entry name" value="GYF"/>
    <property type="match status" value="1"/>
</dbReference>
<dbReference type="GO" id="GO:0005829">
    <property type="term" value="C:cytosol"/>
    <property type="evidence" value="ECO:0007669"/>
    <property type="project" value="TreeGrafter"/>
</dbReference>
<feature type="region of interest" description="Disordered" evidence="1">
    <location>
        <begin position="646"/>
        <end position="674"/>
    </location>
</feature>
<name>A0A8H4LYF4_9HYPO</name>
<feature type="compositionally biased region" description="Polar residues" evidence="1">
    <location>
        <begin position="211"/>
        <end position="220"/>
    </location>
</feature>
<accession>A0A8H4LYF4</accession>
<feature type="region of interest" description="Disordered" evidence="1">
    <location>
        <begin position="347"/>
        <end position="385"/>
    </location>
</feature>
<feature type="compositionally biased region" description="Low complexity" evidence="1">
    <location>
        <begin position="1058"/>
        <end position="1067"/>
    </location>
</feature>
<comment type="caution">
    <text evidence="3">The sequence shown here is derived from an EMBL/GenBank/DDBJ whole genome shotgun (WGS) entry which is preliminary data.</text>
</comment>